<sequence>MFGFLNPDYTAYVIDGVTAVHWVHASGELFTYTDRVRTPTGLHATDRRQAGQLAHEIADRYLADSALPQAGAVPPIDTSAAAVHRVPDHPIWRTPA</sequence>
<keyword evidence="2" id="KW-1185">Reference proteome</keyword>
<organism evidence="1 2">
    <name type="scientific">Catenulispora pinistramenti</name>
    <dbReference type="NCBI Taxonomy" id="2705254"/>
    <lineage>
        <taxon>Bacteria</taxon>
        <taxon>Bacillati</taxon>
        <taxon>Actinomycetota</taxon>
        <taxon>Actinomycetes</taxon>
        <taxon>Catenulisporales</taxon>
        <taxon>Catenulisporaceae</taxon>
        <taxon>Catenulispora</taxon>
    </lineage>
</organism>
<comment type="caution">
    <text evidence="1">The sequence shown here is derived from an EMBL/GenBank/DDBJ whole genome shotgun (WGS) entry which is preliminary data.</text>
</comment>
<evidence type="ECO:0000313" key="2">
    <source>
        <dbReference type="Proteomes" id="UP000730482"/>
    </source>
</evidence>
<proteinExistence type="predicted"/>
<protein>
    <submittedName>
        <fullName evidence="1">Uncharacterized protein</fullName>
    </submittedName>
</protein>
<accession>A0ABS5KWR5</accession>
<name>A0ABS5KWR5_9ACTN</name>
<gene>
    <name evidence="1" type="ORF">KGQ19_26815</name>
</gene>
<dbReference type="RefSeq" id="WP_212013380.1">
    <property type="nucleotide sequence ID" value="NZ_JAAFYZ010000104.1"/>
</dbReference>
<evidence type="ECO:0000313" key="1">
    <source>
        <dbReference type="EMBL" id="MBS2550488.1"/>
    </source>
</evidence>
<reference evidence="1 2" key="1">
    <citation type="submission" date="2020-02" db="EMBL/GenBank/DDBJ databases">
        <title>Acidophilic actinobacteria isolated from forest soil.</title>
        <authorList>
            <person name="Golinska P."/>
        </authorList>
    </citation>
    <scope>NUCLEOTIDE SEQUENCE [LARGE SCALE GENOMIC DNA]</scope>
    <source>
        <strain evidence="1 2">NL8</strain>
    </source>
</reference>
<dbReference type="EMBL" id="JAAFYZ010000104">
    <property type="protein sequence ID" value="MBS2550488.1"/>
    <property type="molecule type" value="Genomic_DNA"/>
</dbReference>
<dbReference type="Proteomes" id="UP000730482">
    <property type="component" value="Unassembled WGS sequence"/>
</dbReference>